<evidence type="ECO:0000259" key="1">
    <source>
        <dbReference type="Pfam" id="PF00248"/>
    </source>
</evidence>
<comment type="caution">
    <text evidence="2">The sequence shown here is derived from an EMBL/GenBank/DDBJ whole genome shotgun (WGS) entry which is preliminary data.</text>
</comment>
<organism evidence="2 3">
    <name type="scientific">Ventrimonas faecis</name>
    <dbReference type="NCBI Taxonomy" id="3133170"/>
    <lineage>
        <taxon>Bacteria</taxon>
        <taxon>Bacillati</taxon>
        <taxon>Bacillota</taxon>
        <taxon>Clostridia</taxon>
        <taxon>Lachnospirales</taxon>
        <taxon>Lachnospiraceae</taxon>
        <taxon>Ventrimonas</taxon>
    </lineage>
</organism>
<dbReference type="CDD" id="cd19101">
    <property type="entry name" value="AKR_unchar"/>
    <property type="match status" value="1"/>
</dbReference>
<dbReference type="Pfam" id="PF00248">
    <property type="entry name" value="Aldo_ket_red"/>
    <property type="match status" value="1"/>
</dbReference>
<feature type="domain" description="NADP-dependent oxidoreductase" evidence="1">
    <location>
        <begin position="16"/>
        <end position="315"/>
    </location>
</feature>
<dbReference type="InterPro" id="IPR036812">
    <property type="entry name" value="NAD(P)_OxRdtase_dom_sf"/>
</dbReference>
<name>A0ABV1HII1_9FIRM</name>
<dbReference type="EMBL" id="JBBMFJ010000003">
    <property type="protein sequence ID" value="MEQ2562120.1"/>
    <property type="molecule type" value="Genomic_DNA"/>
</dbReference>
<dbReference type="PRINTS" id="PR00069">
    <property type="entry name" value="ALDKETRDTASE"/>
</dbReference>
<reference evidence="2 3" key="1">
    <citation type="submission" date="2024-03" db="EMBL/GenBank/DDBJ databases">
        <title>Human intestinal bacterial collection.</title>
        <authorList>
            <person name="Pauvert C."/>
            <person name="Hitch T.C.A."/>
            <person name="Clavel T."/>
        </authorList>
    </citation>
    <scope>NUCLEOTIDE SEQUENCE [LARGE SCALE GENOMIC DNA]</scope>
    <source>
        <strain evidence="2 3">CLA-AP-H27</strain>
    </source>
</reference>
<dbReference type="Gene3D" id="3.20.20.100">
    <property type="entry name" value="NADP-dependent oxidoreductase domain"/>
    <property type="match status" value="1"/>
</dbReference>
<proteinExistence type="predicted"/>
<evidence type="ECO:0000313" key="2">
    <source>
        <dbReference type="EMBL" id="MEQ2562120.1"/>
    </source>
</evidence>
<gene>
    <name evidence="2" type="ORF">WMO41_02825</name>
</gene>
<keyword evidence="3" id="KW-1185">Reference proteome</keyword>
<dbReference type="Proteomes" id="UP001437460">
    <property type="component" value="Unassembled WGS sequence"/>
</dbReference>
<protein>
    <submittedName>
        <fullName evidence="2">Aldo/keto reductase</fullName>
    </submittedName>
</protein>
<dbReference type="SUPFAM" id="SSF51430">
    <property type="entry name" value="NAD(P)-linked oxidoreductase"/>
    <property type="match status" value="1"/>
</dbReference>
<evidence type="ECO:0000313" key="3">
    <source>
        <dbReference type="Proteomes" id="UP001437460"/>
    </source>
</evidence>
<dbReference type="PANTHER" id="PTHR43147:SF4">
    <property type="entry name" value="NADP-DEPENDENT OXIDOREDUCTASE DOMAIN-CONTAINING PROTEIN"/>
    <property type="match status" value="1"/>
</dbReference>
<accession>A0ABV1HII1</accession>
<dbReference type="InterPro" id="IPR023210">
    <property type="entry name" value="NADP_OxRdtase_dom"/>
</dbReference>
<dbReference type="InterPro" id="IPR020471">
    <property type="entry name" value="AKR"/>
</dbReference>
<sequence>MRKKCQFKNGYTFNRVINGCWQLSAEHCLQGHLDYDDAIRAFHELVEQGFTTFDCADIYTGAEEVLGRFVMDLKGSGHYQEEDIQIHTKFVPDKDVLPVINMKYTEGIVDRSLKRMHREALDLVQFHWWDFNVPGMMETAFDLVKLQEKGKIRNIGMCNMDTNALKQMVDAGIPVVSNQAQYSVFDRRPERTLLDYSAEHGIYTFAYGTLAGGFLAERYMGKAYEAPETRSQVKYMQIIEDSLGWDGMQKLLPVLKAIADHHGVSIANVATQYILNQKSVGAVMVGTRNSKHVKSNLQTLAFDLTEDEMKQIRDFVNQYPTPEGECYELERTSPRYKGIILTDRNHVE</sequence>
<dbReference type="RefSeq" id="WP_349228475.1">
    <property type="nucleotide sequence ID" value="NZ_JBBMFJ010000003.1"/>
</dbReference>
<dbReference type="PANTHER" id="PTHR43147">
    <property type="entry name" value="PROTEIN TAS"/>
    <property type="match status" value="1"/>
</dbReference>